<evidence type="ECO:0000313" key="1">
    <source>
        <dbReference type="EMBL" id="KIK46081.1"/>
    </source>
</evidence>
<dbReference type="InParanoid" id="A0A0D0AWL8"/>
<name>A0A0D0AWL8_9AGAM</name>
<organism evidence="1 2">
    <name type="scientific">Suillus luteus UH-Slu-Lm8-n1</name>
    <dbReference type="NCBI Taxonomy" id="930992"/>
    <lineage>
        <taxon>Eukaryota</taxon>
        <taxon>Fungi</taxon>
        <taxon>Dikarya</taxon>
        <taxon>Basidiomycota</taxon>
        <taxon>Agaricomycotina</taxon>
        <taxon>Agaricomycetes</taxon>
        <taxon>Agaricomycetidae</taxon>
        <taxon>Boletales</taxon>
        <taxon>Suillineae</taxon>
        <taxon>Suillaceae</taxon>
        <taxon>Suillus</taxon>
    </lineage>
</organism>
<dbReference type="AlphaFoldDB" id="A0A0D0AWL8"/>
<dbReference type="HOGENOM" id="CLU_2639743_0_0_1"/>
<sequence>MTPHRDLVIQVSMHTTPVSADSSSKKLRQCQTILVPDTRRHEIALGRKFQPENVLAIRLVNIEFWRSLALATTFATP</sequence>
<dbReference type="Proteomes" id="UP000054485">
    <property type="component" value="Unassembled WGS sequence"/>
</dbReference>
<dbReference type="EMBL" id="KN835163">
    <property type="protein sequence ID" value="KIK46081.1"/>
    <property type="molecule type" value="Genomic_DNA"/>
</dbReference>
<keyword evidence="2" id="KW-1185">Reference proteome</keyword>
<accession>A0A0D0AWL8</accession>
<gene>
    <name evidence="1" type="ORF">CY34DRAFT_456285</name>
</gene>
<proteinExistence type="predicted"/>
<evidence type="ECO:0000313" key="2">
    <source>
        <dbReference type="Proteomes" id="UP000054485"/>
    </source>
</evidence>
<protein>
    <submittedName>
        <fullName evidence="1">Uncharacterized protein</fullName>
    </submittedName>
</protein>
<reference evidence="1 2" key="1">
    <citation type="submission" date="2014-04" db="EMBL/GenBank/DDBJ databases">
        <authorList>
            <consortium name="DOE Joint Genome Institute"/>
            <person name="Kuo A."/>
            <person name="Ruytinx J."/>
            <person name="Rineau F."/>
            <person name="Colpaert J."/>
            <person name="Kohler A."/>
            <person name="Nagy L.G."/>
            <person name="Floudas D."/>
            <person name="Copeland A."/>
            <person name="Barry K.W."/>
            <person name="Cichocki N."/>
            <person name="Veneault-Fourrey C."/>
            <person name="LaButti K."/>
            <person name="Lindquist E.A."/>
            <person name="Lipzen A."/>
            <person name="Lundell T."/>
            <person name="Morin E."/>
            <person name="Murat C."/>
            <person name="Sun H."/>
            <person name="Tunlid A."/>
            <person name="Henrissat B."/>
            <person name="Grigoriev I.V."/>
            <person name="Hibbett D.S."/>
            <person name="Martin F."/>
            <person name="Nordberg H.P."/>
            <person name="Cantor M.N."/>
            <person name="Hua S.X."/>
        </authorList>
    </citation>
    <scope>NUCLEOTIDE SEQUENCE [LARGE SCALE GENOMIC DNA]</scope>
    <source>
        <strain evidence="1 2">UH-Slu-Lm8-n1</strain>
    </source>
</reference>
<reference evidence="2" key="2">
    <citation type="submission" date="2015-01" db="EMBL/GenBank/DDBJ databases">
        <title>Evolutionary Origins and Diversification of the Mycorrhizal Mutualists.</title>
        <authorList>
            <consortium name="DOE Joint Genome Institute"/>
            <consortium name="Mycorrhizal Genomics Consortium"/>
            <person name="Kohler A."/>
            <person name="Kuo A."/>
            <person name="Nagy L.G."/>
            <person name="Floudas D."/>
            <person name="Copeland A."/>
            <person name="Barry K.W."/>
            <person name="Cichocki N."/>
            <person name="Veneault-Fourrey C."/>
            <person name="LaButti K."/>
            <person name="Lindquist E.A."/>
            <person name="Lipzen A."/>
            <person name="Lundell T."/>
            <person name="Morin E."/>
            <person name="Murat C."/>
            <person name="Riley R."/>
            <person name="Ohm R."/>
            <person name="Sun H."/>
            <person name="Tunlid A."/>
            <person name="Henrissat B."/>
            <person name="Grigoriev I.V."/>
            <person name="Hibbett D.S."/>
            <person name="Martin F."/>
        </authorList>
    </citation>
    <scope>NUCLEOTIDE SEQUENCE [LARGE SCALE GENOMIC DNA]</scope>
    <source>
        <strain evidence="2">UH-Slu-Lm8-n1</strain>
    </source>
</reference>